<dbReference type="OrthoDB" id="4093689at2759"/>
<dbReference type="AlphaFoldDB" id="A0A1A0HA93"/>
<evidence type="ECO:0000256" key="1">
    <source>
        <dbReference type="SAM" id="MobiDB-lite"/>
    </source>
</evidence>
<sequence>MSSRPRRAAPSSLNNAVISHVTGVKPVDQARAEAILTKFISTSEAIATSSASEAIAFSKIGLSNTSGNNPILGQLKRVQRDLRGLPPLLAELDSPKRPADESAEEPKNKKIKFSDENDLDSAEAKSAGDESSDETAEGSEKPDEKLSGEESEKEDEVADAAENVEEKQEEEEQESSGEEEKRERKRQKKLAKKEKKEKKKQLSN</sequence>
<protein>
    <submittedName>
        <fullName evidence="2">Uncharacterized protein</fullName>
    </submittedName>
</protein>
<reference evidence="2 3" key="1">
    <citation type="submission" date="2016-05" db="EMBL/GenBank/DDBJ databases">
        <title>Comparative genomics of biotechnologically important yeasts.</title>
        <authorList>
            <consortium name="DOE Joint Genome Institute"/>
            <person name="Riley R."/>
            <person name="Haridas S."/>
            <person name="Wolfe K.H."/>
            <person name="Lopes M.R."/>
            <person name="Hittinger C.T."/>
            <person name="Goker M."/>
            <person name="Salamov A."/>
            <person name="Wisecaver J."/>
            <person name="Long T.M."/>
            <person name="Aerts A.L."/>
            <person name="Barry K."/>
            <person name="Choi C."/>
            <person name="Clum A."/>
            <person name="Coughlan A.Y."/>
            <person name="Deshpande S."/>
            <person name="Douglass A.P."/>
            <person name="Hanson S.J."/>
            <person name="Klenk H.-P."/>
            <person name="LaButti K."/>
            <person name="Lapidus A."/>
            <person name="Lindquist E."/>
            <person name="Lipzen A."/>
            <person name="Meier-kolthoff J.P."/>
            <person name="Ohm R.A."/>
            <person name="Otillar R.P."/>
            <person name="Pangilinan J."/>
            <person name="Peng Y."/>
            <person name="Rokas A."/>
            <person name="Rosa C.A."/>
            <person name="Scheuner C."/>
            <person name="Sibirny A.A."/>
            <person name="Slot J.C."/>
            <person name="Stielow J.B."/>
            <person name="Sun H."/>
            <person name="Kurtzman C.P."/>
            <person name="Blackwell M."/>
            <person name="Grigoriev I.V."/>
            <person name="Jeffries T.W."/>
        </authorList>
    </citation>
    <scope>NUCLEOTIDE SEQUENCE [LARGE SCALE GENOMIC DNA]</scope>
    <source>
        <strain evidence="2 3">NRRL YB-4993</strain>
    </source>
</reference>
<dbReference type="GeneID" id="30027018"/>
<dbReference type="RefSeq" id="XP_018711559.1">
    <property type="nucleotide sequence ID" value="XM_018854042.1"/>
</dbReference>
<name>A0A1A0HA93_9ASCO</name>
<feature type="compositionally biased region" description="Acidic residues" evidence="1">
    <location>
        <begin position="151"/>
        <end position="177"/>
    </location>
</feature>
<proteinExistence type="predicted"/>
<comment type="caution">
    <text evidence="2">The sequence shown here is derived from an EMBL/GenBank/DDBJ whole genome shotgun (WGS) entry which is preliminary data.</text>
</comment>
<dbReference type="Proteomes" id="UP000092555">
    <property type="component" value="Unassembled WGS sequence"/>
</dbReference>
<evidence type="ECO:0000313" key="2">
    <source>
        <dbReference type="EMBL" id="OBA21049.1"/>
    </source>
</evidence>
<dbReference type="STRING" id="869754.A0A1A0HA93"/>
<dbReference type="EMBL" id="LXTC01000003">
    <property type="protein sequence ID" value="OBA21049.1"/>
    <property type="molecule type" value="Genomic_DNA"/>
</dbReference>
<dbReference type="Gene3D" id="6.10.250.3390">
    <property type="match status" value="1"/>
</dbReference>
<feature type="compositionally biased region" description="Basic and acidic residues" evidence="1">
    <location>
        <begin position="93"/>
        <end position="115"/>
    </location>
</feature>
<gene>
    <name evidence="2" type="ORF">METBIDRAFT_11634</name>
</gene>
<feature type="compositionally biased region" description="Basic and acidic residues" evidence="1">
    <location>
        <begin position="138"/>
        <end position="150"/>
    </location>
</feature>
<dbReference type="InterPro" id="IPR013239">
    <property type="entry name" value="RNA_polI_Rpa14"/>
</dbReference>
<evidence type="ECO:0000313" key="3">
    <source>
        <dbReference type="Proteomes" id="UP000092555"/>
    </source>
</evidence>
<accession>A0A1A0HA93</accession>
<organism evidence="2 3">
    <name type="scientific">Metschnikowia bicuspidata var. bicuspidata NRRL YB-4993</name>
    <dbReference type="NCBI Taxonomy" id="869754"/>
    <lineage>
        <taxon>Eukaryota</taxon>
        <taxon>Fungi</taxon>
        <taxon>Dikarya</taxon>
        <taxon>Ascomycota</taxon>
        <taxon>Saccharomycotina</taxon>
        <taxon>Pichiomycetes</taxon>
        <taxon>Metschnikowiaceae</taxon>
        <taxon>Metschnikowia</taxon>
    </lineage>
</organism>
<feature type="region of interest" description="Disordered" evidence="1">
    <location>
        <begin position="86"/>
        <end position="204"/>
    </location>
</feature>
<feature type="compositionally biased region" description="Basic residues" evidence="1">
    <location>
        <begin position="183"/>
        <end position="204"/>
    </location>
</feature>
<keyword evidence="3" id="KW-1185">Reference proteome</keyword>
<dbReference type="Pfam" id="PF08203">
    <property type="entry name" value="RNA_polI_A14"/>
    <property type="match status" value="1"/>
</dbReference>